<dbReference type="RefSeq" id="WP_282023317.1">
    <property type="nucleotide sequence ID" value="NZ_CAMXCH010000001.1"/>
</dbReference>
<accession>A0ABM9HKA0</accession>
<dbReference type="Proteomes" id="UP001154272">
    <property type="component" value="Unassembled WGS sequence"/>
</dbReference>
<dbReference type="CDD" id="cd10446">
    <property type="entry name" value="GIY-YIG_unchar_1"/>
    <property type="match status" value="1"/>
</dbReference>
<sequence>MTILLKDIWNIEKTSDYKIHFARYGGYSQPLDVFVRNCNEWQGWQEYKPKRNDFNQQFIFSLMHFYHESESWLFGGIYEVLERHNDCYSVQLTKQKREFIGRLKIRSDYKQRATRTRMEPYYSAFEVKEILAEIYNGRKFPGYDAVHLSFEELEALISIDQTNWKTALENIKGIYLITDISNGKHYVGSAYGNQGIWSRWKTYTITGHGGNKGINEYLEKKGLEYCRKNFYFTLLEHYFSKISDDQIISRERFWKDVLVSRKLEGLNRN</sequence>
<protein>
    <recommendedName>
        <fullName evidence="3">GIY-YIG domain-containing protein</fullName>
    </recommendedName>
</protein>
<dbReference type="EMBL" id="CAMXCH010000001">
    <property type="protein sequence ID" value="CAI3930281.1"/>
    <property type="molecule type" value="Genomic_DNA"/>
</dbReference>
<evidence type="ECO:0000313" key="2">
    <source>
        <dbReference type="Proteomes" id="UP001154272"/>
    </source>
</evidence>
<reference evidence="1" key="1">
    <citation type="submission" date="2022-10" db="EMBL/GenBank/DDBJ databases">
        <authorList>
            <person name="Botero Cardona J."/>
        </authorList>
    </citation>
    <scope>NUCLEOTIDE SEQUENCE</scope>
    <source>
        <strain evidence="1">R-83534</strain>
    </source>
</reference>
<gene>
    <name evidence="1" type="ORF">R83534S58_LOCUS491</name>
</gene>
<organism evidence="1 2">
    <name type="scientific">Commensalibacter papalotli</name>
    <name type="common">ex Botero et al. 2024</name>
    <dbReference type="NCBI Taxonomy" id="2972766"/>
    <lineage>
        <taxon>Bacteria</taxon>
        <taxon>Pseudomonadati</taxon>
        <taxon>Pseudomonadota</taxon>
        <taxon>Alphaproteobacteria</taxon>
        <taxon>Acetobacterales</taxon>
        <taxon>Acetobacteraceae</taxon>
    </lineage>
</organism>
<evidence type="ECO:0000313" key="1">
    <source>
        <dbReference type="EMBL" id="CAI3930281.1"/>
    </source>
</evidence>
<keyword evidence="2" id="KW-1185">Reference proteome</keyword>
<dbReference type="Gene3D" id="3.40.1440.10">
    <property type="entry name" value="GIY-YIG endonuclease"/>
    <property type="match status" value="1"/>
</dbReference>
<dbReference type="SUPFAM" id="SSF82771">
    <property type="entry name" value="GIY-YIG endonuclease"/>
    <property type="match status" value="1"/>
</dbReference>
<proteinExistence type="predicted"/>
<name>A0ABM9HKA0_9PROT</name>
<dbReference type="InterPro" id="IPR035901">
    <property type="entry name" value="GIY-YIG_endonuc_sf"/>
</dbReference>
<comment type="caution">
    <text evidence="1">The sequence shown here is derived from an EMBL/GenBank/DDBJ whole genome shotgun (WGS) entry which is preliminary data.</text>
</comment>
<evidence type="ECO:0008006" key="3">
    <source>
        <dbReference type="Google" id="ProtNLM"/>
    </source>
</evidence>